<dbReference type="PATRIC" id="fig|571913.6.peg.3904"/>
<dbReference type="Proteomes" id="UP000066480">
    <property type="component" value="Chromosome"/>
</dbReference>
<dbReference type="SUPFAM" id="SSF52540">
    <property type="entry name" value="P-loop containing nucleoside triphosphate hydrolases"/>
    <property type="match status" value="1"/>
</dbReference>
<dbReference type="AlphaFoldDB" id="A0A0K1JL82"/>
<keyword evidence="2" id="KW-1185">Reference proteome</keyword>
<dbReference type="OrthoDB" id="9781848at2"/>
<dbReference type="Pfam" id="PF13671">
    <property type="entry name" value="AAA_33"/>
    <property type="match status" value="1"/>
</dbReference>
<gene>
    <name evidence="1" type="ORF">VV02_19280</name>
</gene>
<evidence type="ECO:0008006" key="3">
    <source>
        <dbReference type="Google" id="ProtNLM"/>
    </source>
</evidence>
<dbReference type="KEGG" id="lmoi:VV02_19280"/>
<evidence type="ECO:0000313" key="2">
    <source>
        <dbReference type="Proteomes" id="UP000066480"/>
    </source>
</evidence>
<protein>
    <recommendedName>
        <fullName evidence="3">Kinase</fullName>
    </recommendedName>
</protein>
<name>A0A0K1JL82_9MICO</name>
<dbReference type="InterPro" id="IPR027417">
    <property type="entry name" value="P-loop_NTPase"/>
</dbReference>
<organism evidence="1 2">
    <name type="scientific">Luteipulveratus mongoliensis</name>
    <dbReference type="NCBI Taxonomy" id="571913"/>
    <lineage>
        <taxon>Bacteria</taxon>
        <taxon>Bacillati</taxon>
        <taxon>Actinomycetota</taxon>
        <taxon>Actinomycetes</taxon>
        <taxon>Micrococcales</taxon>
        <taxon>Dermacoccaceae</taxon>
        <taxon>Luteipulveratus</taxon>
    </lineage>
</organism>
<proteinExistence type="predicted"/>
<evidence type="ECO:0000313" key="1">
    <source>
        <dbReference type="EMBL" id="AKU17482.1"/>
    </source>
</evidence>
<dbReference type="STRING" id="571913.VV02_19280"/>
<dbReference type="EMBL" id="CP011112">
    <property type="protein sequence ID" value="AKU17482.1"/>
    <property type="molecule type" value="Genomic_DNA"/>
</dbReference>
<accession>A0A0K1JL82</accession>
<dbReference type="Gene3D" id="3.40.50.300">
    <property type="entry name" value="P-loop containing nucleotide triphosphate hydrolases"/>
    <property type="match status" value="1"/>
</dbReference>
<reference evidence="1 2" key="1">
    <citation type="submission" date="2015-03" db="EMBL/GenBank/DDBJ databases">
        <title>Luteipulveratus halotolerans sp. nov., a novel actinobacterium (Dermacoccaceae) from Sarawak, Malaysia.</title>
        <authorList>
            <person name="Juboi H."/>
            <person name="Basik A."/>
            <person name="Shamsul S.S."/>
            <person name="Arnold P."/>
            <person name="Schmitt E.K."/>
            <person name="Sanglier J.-J."/>
            <person name="Yeo T."/>
        </authorList>
    </citation>
    <scope>NUCLEOTIDE SEQUENCE [LARGE SCALE GENOMIC DNA]</scope>
    <source>
        <strain evidence="1 2">MN07-A0370</strain>
    </source>
</reference>
<sequence length="175" mass="19493">MSSTGHATTRLVVLRGNSASGKSSLAMALRERPMSVVQQDHLRRIVLKERDGNDPASLAPTLIDQTVRFCLDHGKDVILEGILYADKYRLMILALLADHLGTNHVYYLDIPFEETARRHETRPLRDEFTVEAMSDWYIPADALGVPDEVVIGSESTFEETLARIHADLDAAPPGR</sequence>
<dbReference type="RefSeq" id="WP_052594140.1">
    <property type="nucleotide sequence ID" value="NZ_CP011112.1"/>
</dbReference>